<dbReference type="SMART" id="SM00400">
    <property type="entry name" value="ZnF_CHCC"/>
    <property type="match status" value="1"/>
</dbReference>
<evidence type="ECO:0000256" key="4">
    <source>
        <dbReference type="SAM" id="MobiDB-lite"/>
    </source>
</evidence>
<dbReference type="Pfam" id="PF01807">
    <property type="entry name" value="Zn_ribbon_DnaG"/>
    <property type="match status" value="1"/>
</dbReference>
<keyword evidence="7" id="KW-1185">Reference proteome</keyword>
<dbReference type="AlphaFoldDB" id="I4EK42"/>
<dbReference type="GO" id="GO:0003899">
    <property type="term" value="F:DNA-directed RNA polymerase activity"/>
    <property type="evidence" value="ECO:0007669"/>
    <property type="project" value="InterPro"/>
</dbReference>
<dbReference type="EMBL" id="CAGS01000379">
    <property type="protein sequence ID" value="CCF85054.1"/>
    <property type="molecule type" value="Genomic_DNA"/>
</dbReference>
<protein>
    <recommendedName>
        <fullName evidence="5">Zinc finger CHC2-type domain-containing protein</fullName>
    </recommendedName>
</protein>
<evidence type="ECO:0000256" key="1">
    <source>
        <dbReference type="ARBA" id="ARBA00022723"/>
    </source>
</evidence>
<dbReference type="GO" id="GO:0003677">
    <property type="term" value="F:DNA binding"/>
    <property type="evidence" value="ECO:0007669"/>
    <property type="project" value="InterPro"/>
</dbReference>
<dbReference type="InterPro" id="IPR050219">
    <property type="entry name" value="DnaG_primase"/>
</dbReference>
<dbReference type="PANTHER" id="PTHR30313">
    <property type="entry name" value="DNA PRIMASE"/>
    <property type="match status" value="1"/>
</dbReference>
<dbReference type="RefSeq" id="WP_008479693.1">
    <property type="nucleotide sequence ID" value="NZ_CAGS01000379.1"/>
</dbReference>
<gene>
    <name evidence="6" type="ORF">NITHO_440004</name>
</gene>
<name>I4EK42_9BACT</name>
<reference evidence="6 7" key="1">
    <citation type="journal article" date="2012" name="ISME J.">
        <title>Nitrification expanded: discovery, physiology and genomics of a nitrite-oxidizing bacterium from the phylum Chloroflexi.</title>
        <authorList>
            <person name="Sorokin D.Y."/>
            <person name="Lucker S."/>
            <person name="Vejmelkova D."/>
            <person name="Kostrikina N.A."/>
            <person name="Kleerebezem R."/>
            <person name="Rijpstra W.I."/>
            <person name="Damste J.S."/>
            <person name="Le Paslier D."/>
            <person name="Muyzer G."/>
            <person name="Wagner M."/>
            <person name="van Loosdrecht M.C."/>
            <person name="Daims H."/>
        </authorList>
    </citation>
    <scope>NUCLEOTIDE SEQUENCE [LARGE SCALE GENOMIC DNA]</scope>
    <source>
        <strain evidence="7">none</strain>
    </source>
</reference>
<feature type="domain" description="Zinc finger CHC2-type" evidence="5">
    <location>
        <begin position="127"/>
        <end position="180"/>
    </location>
</feature>
<accession>I4EK42</accession>
<evidence type="ECO:0000256" key="3">
    <source>
        <dbReference type="ARBA" id="ARBA00022833"/>
    </source>
</evidence>
<keyword evidence="2" id="KW-0863">Zinc-finger</keyword>
<dbReference type="GO" id="GO:0005737">
    <property type="term" value="C:cytoplasm"/>
    <property type="evidence" value="ECO:0007669"/>
    <property type="project" value="TreeGrafter"/>
</dbReference>
<dbReference type="GO" id="GO:0006269">
    <property type="term" value="P:DNA replication, synthesis of primer"/>
    <property type="evidence" value="ECO:0007669"/>
    <property type="project" value="TreeGrafter"/>
</dbReference>
<dbReference type="PANTHER" id="PTHR30313:SF2">
    <property type="entry name" value="DNA PRIMASE"/>
    <property type="match status" value="1"/>
</dbReference>
<organism evidence="6 7">
    <name type="scientific">Nitrolancea hollandica Lb</name>
    <dbReference type="NCBI Taxonomy" id="1129897"/>
    <lineage>
        <taxon>Bacteria</taxon>
        <taxon>Pseudomonadati</taxon>
        <taxon>Thermomicrobiota</taxon>
        <taxon>Thermomicrobia</taxon>
        <taxon>Sphaerobacterales</taxon>
        <taxon>Sphaerobacterineae</taxon>
        <taxon>Sphaerobacteraceae</taxon>
        <taxon>Nitrolancea</taxon>
    </lineage>
</organism>
<sequence>MSTGANPAVASDGASGRHQDIGDAANCTRPRRPFGCHLPDELRRAEWLYRYLKAQSDLEHADETRAVFDVWLADIAEERRFRVRHDLTMPGPAYTFPDGLIEDLRESIDLRQVADDDLCLTRRGRASMAVCPFHNDKTPSLAIYANGYKCFGCDAHGDVFDWLKIFRNIREFPEAVRYAAELAGRPLPERQVRKPRRKLSTRIEGGKVVVE</sequence>
<dbReference type="GO" id="GO:0008270">
    <property type="term" value="F:zinc ion binding"/>
    <property type="evidence" value="ECO:0007669"/>
    <property type="project" value="UniProtKB-KW"/>
</dbReference>
<evidence type="ECO:0000313" key="6">
    <source>
        <dbReference type="EMBL" id="CCF85054.1"/>
    </source>
</evidence>
<keyword evidence="3" id="KW-0862">Zinc</keyword>
<dbReference type="Gene3D" id="3.90.580.10">
    <property type="entry name" value="Zinc finger, CHC2-type domain"/>
    <property type="match status" value="1"/>
</dbReference>
<dbReference type="InterPro" id="IPR002694">
    <property type="entry name" value="Znf_CHC2"/>
</dbReference>
<evidence type="ECO:0000313" key="7">
    <source>
        <dbReference type="Proteomes" id="UP000004221"/>
    </source>
</evidence>
<comment type="caution">
    <text evidence="6">The sequence shown here is derived from an EMBL/GenBank/DDBJ whole genome shotgun (WGS) entry which is preliminary data.</text>
</comment>
<dbReference type="Proteomes" id="UP000004221">
    <property type="component" value="Unassembled WGS sequence"/>
</dbReference>
<dbReference type="SUPFAM" id="SSF57783">
    <property type="entry name" value="Zinc beta-ribbon"/>
    <property type="match status" value="1"/>
</dbReference>
<dbReference type="OrthoDB" id="8536512at2"/>
<proteinExistence type="predicted"/>
<feature type="region of interest" description="Disordered" evidence="4">
    <location>
        <begin position="1"/>
        <end position="26"/>
    </location>
</feature>
<evidence type="ECO:0000256" key="2">
    <source>
        <dbReference type="ARBA" id="ARBA00022771"/>
    </source>
</evidence>
<dbReference type="InterPro" id="IPR036977">
    <property type="entry name" value="DNA_primase_Znf_CHC2"/>
</dbReference>
<evidence type="ECO:0000259" key="5">
    <source>
        <dbReference type="SMART" id="SM00400"/>
    </source>
</evidence>
<keyword evidence="1" id="KW-0479">Metal-binding</keyword>